<accession>A0A8X7C5M6</accession>
<comment type="function">
    <text evidence="1">Required for 60S pre-ribosomal subunits export to the cytoplasm.</text>
</comment>
<dbReference type="OrthoDB" id="2196187at2759"/>
<evidence type="ECO:0000313" key="4">
    <source>
        <dbReference type="Proteomes" id="UP000886998"/>
    </source>
</evidence>
<evidence type="ECO:0000259" key="2">
    <source>
        <dbReference type="Pfam" id="PF08158"/>
    </source>
</evidence>
<name>A0A8X7C5M6_9ARAC</name>
<protein>
    <recommendedName>
        <fullName evidence="1">Protein SDA1</fullName>
    </recommendedName>
</protein>
<comment type="subcellular location">
    <subcellularLocation>
        <location evidence="1">Nucleus</location>
        <location evidence="1">Nucleolus</location>
    </subcellularLocation>
</comment>
<keyword evidence="4" id="KW-1185">Reference proteome</keyword>
<evidence type="ECO:0000256" key="1">
    <source>
        <dbReference type="RuleBase" id="RU365057"/>
    </source>
</evidence>
<dbReference type="InterPro" id="IPR012977">
    <property type="entry name" value="SDA1_N"/>
</dbReference>
<comment type="caution">
    <text evidence="3">The sequence shown here is derived from an EMBL/GenBank/DDBJ whole genome shotgun (WGS) entry which is preliminary data.</text>
</comment>
<dbReference type="Proteomes" id="UP000886998">
    <property type="component" value="Unassembled WGS sequence"/>
</dbReference>
<gene>
    <name evidence="3" type="primary">Sdad1</name>
    <name evidence="3" type="ORF">TNIN_373461</name>
</gene>
<sequence>MFTPTCCTNCFHNGGLGISQNFKIIEEKEEKVDDFEDLEISREEFGNNVSIDANNLIKRDPPSYYEEFQTYYQHFLALVELFELNPQEYNENFADLVHFLAQVSSCYTEDLKDFPEKLMKILKENGTVLDPLMRLCLVKALILMRNRDVLLPTDLITLFFELLRCKDKILRQLLQTHIVNDLKRINCKHKSVKVNTALQNFMYSMLSDNHVTAARMSLEIIIELYRRDIWRDAKTVNTIATACLSKDKKVQMIASFLVFKF</sequence>
<proteinExistence type="inferred from homology"/>
<keyword evidence="1" id="KW-0653">Protein transport</keyword>
<dbReference type="Pfam" id="PF08158">
    <property type="entry name" value="SDA1_HEAT"/>
    <property type="match status" value="1"/>
</dbReference>
<keyword evidence="1" id="KW-0539">Nucleus</keyword>
<feature type="domain" description="SDA1 N-terminal" evidence="2">
    <location>
        <begin position="99"/>
        <end position="254"/>
    </location>
</feature>
<dbReference type="GO" id="GO:0015031">
    <property type="term" value="P:protein transport"/>
    <property type="evidence" value="ECO:0007669"/>
    <property type="project" value="UniProtKB-KW"/>
</dbReference>
<dbReference type="GO" id="GO:0042273">
    <property type="term" value="P:ribosomal large subunit biogenesis"/>
    <property type="evidence" value="ECO:0007669"/>
    <property type="project" value="UniProtKB-UniRule"/>
</dbReference>
<dbReference type="PANTHER" id="PTHR12730">
    <property type="entry name" value="HSDA/SDA1-RELATED"/>
    <property type="match status" value="1"/>
</dbReference>
<evidence type="ECO:0000313" key="3">
    <source>
        <dbReference type="EMBL" id="GFY53344.1"/>
    </source>
</evidence>
<dbReference type="GO" id="GO:0005730">
    <property type="term" value="C:nucleolus"/>
    <property type="evidence" value="ECO:0007669"/>
    <property type="project" value="UniProtKB-SubCell"/>
</dbReference>
<keyword evidence="1" id="KW-0813">Transport</keyword>
<dbReference type="GO" id="GO:0000055">
    <property type="term" value="P:ribosomal large subunit export from nucleus"/>
    <property type="evidence" value="ECO:0007669"/>
    <property type="project" value="UniProtKB-UniRule"/>
</dbReference>
<reference evidence="3" key="1">
    <citation type="submission" date="2020-08" db="EMBL/GenBank/DDBJ databases">
        <title>Multicomponent nature underlies the extraordinary mechanical properties of spider dragline silk.</title>
        <authorList>
            <person name="Kono N."/>
            <person name="Nakamura H."/>
            <person name="Mori M."/>
            <person name="Yoshida Y."/>
            <person name="Ohtoshi R."/>
            <person name="Malay A.D."/>
            <person name="Moran D.A.P."/>
            <person name="Tomita M."/>
            <person name="Numata K."/>
            <person name="Arakawa K."/>
        </authorList>
    </citation>
    <scope>NUCLEOTIDE SEQUENCE</scope>
</reference>
<dbReference type="EMBL" id="BMAV01009223">
    <property type="protein sequence ID" value="GFY53344.1"/>
    <property type="molecule type" value="Genomic_DNA"/>
</dbReference>
<dbReference type="InterPro" id="IPR027312">
    <property type="entry name" value="Sda1"/>
</dbReference>
<organism evidence="3 4">
    <name type="scientific">Trichonephila inaurata madagascariensis</name>
    <dbReference type="NCBI Taxonomy" id="2747483"/>
    <lineage>
        <taxon>Eukaryota</taxon>
        <taxon>Metazoa</taxon>
        <taxon>Ecdysozoa</taxon>
        <taxon>Arthropoda</taxon>
        <taxon>Chelicerata</taxon>
        <taxon>Arachnida</taxon>
        <taxon>Araneae</taxon>
        <taxon>Araneomorphae</taxon>
        <taxon>Entelegynae</taxon>
        <taxon>Araneoidea</taxon>
        <taxon>Nephilidae</taxon>
        <taxon>Trichonephila</taxon>
        <taxon>Trichonephila inaurata</taxon>
    </lineage>
</organism>
<dbReference type="PANTHER" id="PTHR12730:SF0">
    <property type="entry name" value="PROTEIN SDA1 HOMOLOG"/>
    <property type="match status" value="1"/>
</dbReference>
<keyword evidence="1" id="KW-0690">Ribosome biogenesis</keyword>
<dbReference type="AlphaFoldDB" id="A0A8X7C5M6"/>
<comment type="similarity">
    <text evidence="1">Belongs to the SDA1 family.</text>
</comment>